<organism evidence="1 2">
    <name type="scientific">Fusarium oxysporum f. sp. narcissi</name>
    <dbReference type="NCBI Taxonomy" id="451672"/>
    <lineage>
        <taxon>Eukaryota</taxon>
        <taxon>Fungi</taxon>
        <taxon>Dikarya</taxon>
        <taxon>Ascomycota</taxon>
        <taxon>Pezizomycotina</taxon>
        <taxon>Sordariomycetes</taxon>
        <taxon>Hypocreomycetidae</taxon>
        <taxon>Hypocreales</taxon>
        <taxon>Nectriaceae</taxon>
        <taxon>Fusarium</taxon>
        <taxon>Fusarium oxysporum species complex</taxon>
    </lineage>
</organism>
<protein>
    <submittedName>
        <fullName evidence="1">Uncharacterized protein</fullName>
    </submittedName>
</protein>
<evidence type="ECO:0000313" key="1">
    <source>
        <dbReference type="EMBL" id="RYC80989.1"/>
    </source>
</evidence>
<dbReference type="AlphaFoldDB" id="A0A4Q2V7I4"/>
<evidence type="ECO:0000313" key="2">
    <source>
        <dbReference type="Proteomes" id="UP000290540"/>
    </source>
</evidence>
<sequence length="176" mass="19480">MLLLGREDDLHEELQRCARQVTFRFEDMIPAPDMPGAFRLPRPLLPASAIKLFKCFYDRKIILLRRCEISVARNEVSFSIVVPNPYKAQTAVTQAGRVAVSITSSISSNIPAHSRRDLEVGDVIVLEELERLLVSGGDETAGEVQELFLVSAVHVANFVGQGKGGWNETINMEEGS</sequence>
<proteinExistence type="predicted"/>
<name>A0A4Q2V7I4_FUSOX</name>
<dbReference type="Proteomes" id="UP000290540">
    <property type="component" value="Unassembled WGS sequence"/>
</dbReference>
<comment type="caution">
    <text evidence="1">The sequence shown here is derived from an EMBL/GenBank/DDBJ whole genome shotgun (WGS) entry which is preliminary data.</text>
</comment>
<reference evidence="1 2" key="1">
    <citation type="submission" date="2016-12" db="EMBL/GenBank/DDBJ databases">
        <title>Draft genome sequence of Fusarium oxysporum causing rot on Narcissus.</title>
        <authorList>
            <person name="Armitage A.D."/>
            <person name="Taylor A."/>
            <person name="Clarkson J.P."/>
            <person name="Harrison R.J."/>
            <person name="Jackson A.C."/>
        </authorList>
    </citation>
    <scope>NUCLEOTIDE SEQUENCE [LARGE SCALE GENOMIC DNA]</scope>
    <source>
        <strain evidence="1 2">N139</strain>
    </source>
</reference>
<dbReference type="EMBL" id="MQTW01000290">
    <property type="protein sequence ID" value="RYC80989.1"/>
    <property type="molecule type" value="Genomic_DNA"/>
</dbReference>
<accession>A0A4Q2V7I4</accession>
<gene>
    <name evidence="1" type="ORF">BFJ63_vAg16126</name>
</gene>